<evidence type="ECO:0000313" key="3">
    <source>
        <dbReference type="Proteomes" id="UP000014174"/>
    </source>
</evidence>
<evidence type="ECO:0000313" key="2">
    <source>
        <dbReference type="EMBL" id="EOR94804.1"/>
    </source>
</evidence>
<gene>
    <name evidence="2" type="ORF">ADIARSV_2020</name>
</gene>
<evidence type="ECO:0008006" key="4">
    <source>
        <dbReference type="Google" id="ProtNLM"/>
    </source>
</evidence>
<dbReference type="Proteomes" id="UP000014174">
    <property type="component" value="Unassembled WGS sequence"/>
</dbReference>
<keyword evidence="1" id="KW-0472">Membrane</keyword>
<dbReference type="RefSeq" id="WP_016195255.1">
    <property type="nucleotide sequence ID" value="NZ_AQPN01000077.1"/>
</dbReference>
<feature type="transmembrane region" description="Helical" evidence="1">
    <location>
        <begin position="45"/>
        <end position="66"/>
    </location>
</feature>
<keyword evidence="1" id="KW-0812">Transmembrane</keyword>
<dbReference type="EMBL" id="AQPN01000077">
    <property type="protein sequence ID" value="EOR94804.1"/>
    <property type="molecule type" value="Genomic_DNA"/>
</dbReference>
<name>R9H0Q5_9SPHI</name>
<organism evidence="2 3">
    <name type="scientific">Arcticibacter svalbardensis MN12-7</name>
    <dbReference type="NCBI Taxonomy" id="1150600"/>
    <lineage>
        <taxon>Bacteria</taxon>
        <taxon>Pseudomonadati</taxon>
        <taxon>Bacteroidota</taxon>
        <taxon>Sphingobacteriia</taxon>
        <taxon>Sphingobacteriales</taxon>
        <taxon>Sphingobacteriaceae</taxon>
        <taxon>Arcticibacter</taxon>
    </lineage>
</organism>
<dbReference type="OrthoDB" id="1419682at2"/>
<dbReference type="eggNOG" id="ENOG5032WWV">
    <property type="taxonomic scope" value="Bacteria"/>
</dbReference>
<protein>
    <recommendedName>
        <fullName evidence="4">Outer membrane protein beta-barrel domain-containing protein</fullName>
    </recommendedName>
</protein>
<reference evidence="2 3" key="1">
    <citation type="journal article" date="2013" name="Genome Announc.">
        <title>Draft Genome Sequence of Arcticibacter svalbardensis Strain MN12-7T, a Member of the Family Sphingobacteriaceae Isolated from an Arctic Soil Sample.</title>
        <authorList>
            <person name="Shivaji S."/>
            <person name="Ara S."/>
            <person name="Prasad S."/>
            <person name="Manasa B.P."/>
            <person name="Begum Z."/>
            <person name="Singh A."/>
            <person name="Kumar Pinnaka A."/>
        </authorList>
    </citation>
    <scope>NUCLEOTIDE SEQUENCE [LARGE SCALE GENOMIC DNA]</scope>
    <source>
        <strain evidence="2 3">MN12-7</strain>
    </source>
</reference>
<accession>R9H0Q5</accession>
<evidence type="ECO:0000256" key="1">
    <source>
        <dbReference type="SAM" id="Phobius"/>
    </source>
</evidence>
<dbReference type="STRING" id="1150600.ADIARSV_2020"/>
<keyword evidence="1" id="KW-1133">Transmembrane helix</keyword>
<dbReference type="AlphaFoldDB" id="R9H0Q5"/>
<proteinExistence type="predicted"/>
<sequence>MQDNFDKKLSERIQQVFNLYEDDSADLGWKELRKKFPEKKVRSPFIYWLGSAAAVLLLVAGTWALFNQTINDQNINNKDKVHTISKNSIDQNLKNANPVVISDSNLQAKKTVPQPVQATYSRIKQPKFTESAVVYSSIKNIPESISKEYAILDTLITSTNLSIPLNKELATLQERTEDTETYKEPQRQLSAVANDYDELQRAKNAMLTNDKAPIVKVKKDSRLSFSLFAGSHVSYAEGSKSSMNTGVGVSSELGITRNLKFTTGLSLAQNTLKYNKRIPEQVASSFITSSTSRVSNLMVSSAETKTSAVNYSINGYDASLLGLDVPINLKYTVFRKENELYIVAGLSSNFFFDETYTYAYGYNSLEANAFQEHPDETTTTNSSTFDFARMLNLSVGYGYPIGKQSKLSLEPFLKYPLAGLGAQNLRFGAAGLNLKWSFTTR</sequence>
<comment type="caution">
    <text evidence="2">The sequence shown here is derived from an EMBL/GenBank/DDBJ whole genome shotgun (WGS) entry which is preliminary data.</text>
</comment>
<keyword evidence="3" id="KW-1185">Reference proteome</keyword>